<keyword evidence="6" id="KW-1185">Reference proteome</keyword>
<evidence type="ECO:0000256" key="2">
    <source>
        <dbReference type="PIRSR" id="PIRSR640198-2"/>
    </source>
</evidence>
<evidence type="ECO:0000256" key="1">
    <source>
        <dbReference type="PIRSR" id="PIRSR640198-1"/>
    </source>
</evidence>
<evidence type="ECO:0000256" key="3">
    <source>
        <dbReference type="PIRSR" id="PIRSR640198-3"/>
    </source>
</evidence>
<name>A0A3N0AZA3_9ACTN</name>
<evidence type="ECO:0000313" key="5">
    <source>
        <dbReference type="EMBL" id="RNL40008.1"/>
    </source>
</evidence>
<dbReference type="PROSITE" id="PS51459">
    <property type="entry name" value="FIDO"/>
    <property type="match status" value="1"/>
</dbReference>
<reference evidence="5 6" key="1">
    <citation type="journal article" date="2019" name="Microbiol. Resour. Announc.">
        <title>Draft Genome Sequences of Type Strains of Gordonibacter faecihominis, Paraeggerthella hongkongensis, Parvibacter caecicola,Slackia equolifaciens, Slackia faecicanis, and Slackia isoflavoniconvertens.</title>
        <authorList>
            <person name="Danylec N."/>
            <person name="Stoll D.A."/>
            <person name="Dotsch A."/>
            <person name="Huch M."/>
        </authorList>
    </citation>
    <scope>NUCLEOTIDE SEQUENCE [LARGE SCALE GENOMIC DNA]</scope>
    <source>
        <strain evidence="5 6">DSM 18785</strain>
    </source>
</reference>
<dbReference type="Pfam" id="PF13412">
    <property type="entry name" value="HTH_24"/>
    <property type="match status" value="1"/>
</dbReference>
<dbReference type="InterPro" id="IPR036388">
    <property type="entry name" value="WH-like_DNA-bd_sf"/>
</dbReference>
<dbReference type="InterPro" id="IPR003812">
    <property type="entry name" value="Fido"/>
</dbReference>
<proteinExistence type="predicted"/>
<organism evidence="5 6">
    <name type="scientific">Adlercreutzia equolifaciens subsp. celatus DSM 18785</name>
    <dbReference type="NCBI Taxonomy" id="1121021"/>
    <lineage>
        <taxon>Bacteria</taxon>
        <taxon>Bacillati</taxon>
        <taxon>Actinomycetota</taxon>
        <taxon>Coriobacteriia</taxon>
        <taxon>Eggerthellales</taxon>
        <taxon>Eggerthellaceae</taxon>
        <taxon>Adlercreutzia</taxon>
    </lineage>
</organism>
<dbReference type="InterPro" id="IPR036390">
    <property type="entry name" value="WH_DNA-bd_sf"/>
</dbReference>
<dbReference type="SUPFAM" id="SSF140931">
    <property type="entry name" value="Fic-like"/>
    <property type="match status" value="1"/>
</dbReference>
<dbReference type="EMBL" id="QICA01000001">
    <property type="protein sequence ID" value="RNL40008.1"/>
    <property type="molecule type" value="Genomic_DNA"/>
</dbReference>
<evidence type="ECO:0000259" key="4">
    <source>
        <dbReference type="PROSITE" id="PS51459"/>
    </source>
</evidence>
<comment type="caution">
    <text evidence="5">The sequence shown here is derived from an EMBL/GenBank/DDBJ whole genome shotgun (WGS) entry which is preliminary data.</text>
</comment>
<dbReference type="AlphaFoldDB" id="A0A3N0AZA3"/>
<dbReference type="SUPFAM" id="SSF46785">
    <property type="entry name" value="Winged helix' DNA-binding domain"/>
    <property type="match status" value="1"/>
</dbReference>
<dbReference type="Gene3D" id="1.10.3290.10">
    <property type="entry name" value="Fido-like domain"/>
    <property type="match status" value="1"/>
</dbReference>
<feature type="site" description="Important for autoinhibition of adenylyltransferase activity" evidence="3">
    <location>
        <position position="74"/>
    </location>
</feature>
<dbReference type="PANTHER" id="PTHR13504:SF38">
    <property type="entry name" value="FIDO DOMAIN-CONTAINING PROTEIN"/>
    <property type="match status" value="1"/>
</dbReference>
<protein>
    <submittedName>
        <fullName evidence="5">Fic family protein</fullName>
    </submittedName>
</protein>
<dbReference type="InterPro" id="IPR040198">
    <property type="entry name" value="Fido_containing"/>
</dbReference>
<accession>A0A3N0AZA3</accession>
<dbReference type="Gene3D" id="1.10.10.10">
    <property type="entry name" value="Winged helix-like DNA-binding domain superfamily/Winged helix DNA-binding domain"/>
    <property type="match status" value="1"/>
</dbReference>
<gene>
    <name evidence="5" type="ORF">DMP10_00095</name>
</gene>
<feature type="domain" description="Fido" evidence="4">
    <location>
        <begin position="123"/>
        <end position="260"/>
    </location>
</feature>
<dbReference type="GO" id="GO:0005524">
    <property type="term" value="F:ATP binding"/>
    <property type="evidence" value="ECO:0007669"/>
    <property type="project" value="UniProtKB-KW"/>
</dbReference>
<evidence type="ECO:0000313" key="6">
    <source>
        <dbReference type="Proteomes" id="UP000278327"/>
    </source>
</evidence>
<keyword evidence="2" id="KW-0067">ATP-binding</keyword>
<dbReference type="Proteomes" id="UP000278327">
    <property type="component" value="Unassembled WGS sequence"/>
</dbReference>
<keyword evidence="2" id="KW-0547">Nucleotide-binding</keyword>
<sequence>MGETDTLYYDIEKDRSAMLSTSFPSSDYREEIAHIETLAATWRRQRRLIASPEALRSYEEDFLVRMAYNSNAIEGSTLTLAETEIIYEGEFVPGKPGREQIAARGIFEGHDFLTRCSADKRPFDKSLILDTHERCALDLQPSARGIYRNAPAIIRASRTTPASPLRIREEMDDLIFHFDRLVQESSPLLACAWFHAAFEAIHPFADGNGRAGRLLLNAQLESFKFAPVAIKASHALEYKGSLERWQADGDDAPFVLLLLACETEELEKRLEFLAQFPEDAKSRAPLDERVLELLHANPSSSARELANTLDVSTRHMQRVMKQLQEEGKLRHTGPRKGGLWEIIGSRNV</sequence>
<feature type="active site" evidence="1">
    <location>
        <position position="202"/>
    </location>
</feature>
<dbReference type="PANTHER" id="PTHR13504">
    <property type="entry name" value="FIDO DOMAIN-CONTAINING PROTEIN DDB_G0283145"/>
    <property type="match status" value="1"/>
</dbReference>
<dbReference type="Pfam" id="PF02661">
    <property type="entry name" value="Fic"/>
    <property type="match status" value="1"/>
</dbReference>
<dbReference type="InterPro" id="IPR036597">
    <property type="entry name" value="Fido-like_dom_sf"/>
</dbReference>
<feature type="binding site" evidence="2">
    <location>
        <begin position="206"/>
        <end position="213"/>
    </location>
    <ligand>
        <name>ATP</name>
        <dbReference type="ChEBI" id="CHEBI:30616"/>
    </ligand>
</feature>